<dbReference type="Proteomes" id="UP000799437">
    <property type="component" value="Unassembled WGS sequence"/>
</dbReference>
<proteinExistence type="predicted"/>
<keyword evidence="2" id="KW-1185">Reference proteome</keyword>
<name>A0A6A6W9E4_9PEZI</name>
<evidence type="ECO:0000313" key="1">
    <source>
        <dbReference type="EMBL" id="KAF2759498.1"/>
    </source>
</evidence>
<dbReference type="AlphaFoldDB" id="A0A6A6W9E4"/>
<reference evidence="1" key="1">
    <citation type="journal article" date="2020" name="Stud. Mycol.">
        <title>101 Dothideomycetes genomes: a test case for predicting lifestyles and emergence of pathogens.</title>
        <authorList>
            <person name="Haridas S."/>
            <person name="Albert R."/>
            <person name="Binder M."/>
            <person name="Bloem J."/>
            <person name="Labutti K."/>
            <person name="Salamov A."/>
            <person name="Andreopoulos B."/>
            <person name="Baker S."/>
            <person name="Barry K."/>
            <person name="Bills G."/>
            <person name="Bluhm B."/>
            <person name="Cannon C."/>
            <person name="Castanera R."/>
            <person name="Culley D."/>
            <person name="Daum C."/>
            <person name="Ezra D."/>
            <person name="Gonzalez J."/>
            <person name="Henrissat B."/>
            <person name="Kuo A."/>
            <person name="Liang C."/>
            <person name="Lipzen A."/>
            <person name="Lutzoni F."/>
            <person name="Magnuson J."/>
            <person name="Mondo S."/>
            <person name="Nolan M."/>
            <person name="Ohm R."/>
            <person name="Pangilinan J."/>
            <person name="Park H.-J."/>
            <person name="Ramirez L."/>
            <person name="Alfaro M."/>
            <person name="Sun H."/>
            <person name="Tritt A."/>
            <person name="Yoshinaga Y."/>
            <person name="Zwiers L.-H."/>
            <person name="Turgeon B."/>
            <person name="Goodwin S."/>
            <person name="Spatafora J."/>
            <person name="Crous P."/>
            <person name="Grigoriev I."/>
        </authorList>
    </citation>
    <scope>NUCLEOTIDE SEQUENCE</scope>
    <source>
        <strain evidence="1">CBS 121739</strain>
    </source>
</reference>
<evidence type="ECO:0000313" key="2">
    <source>
        <dbReference type="Proteomes" id="UP000799437"/>
    </source>
</evidence>
<gene>
    <name evidence="1" type="ORF">EJ05DRAFT_300255</name>
</gene>
<organism evidence="1 2">
    <name type="scientific">Pseudovirgaria hyperparasitica</name>
    <dbReference type="NCBI Taxonomy" id="470096"/>
    <lineage>
        <taxon>Eukaryota</taxon>
        <taxon>Fungi</taxon>
        <taxon>Dikarya</taxon>
        <taxon>Ascomycota</taxon>
        <taxon>Pezizomycotina</taxon>
        <taxon>Dothideomycetes</taxon>
        <taxon>Dothideomycetes incertae sedis</taxon>
        <taxon>Acrospermales</taxon>
        <taxon>Acrospermaceae</taxon>
        <taxon>Pseudovirgaria</taxon>
    </lineage>
</organism>
<dbReference type="EMBL" id="ML996569">
    <property type="protein sequence ID" value="KAF2759498.1"/>
    <property type="molecule type" value="Genomic_DNA"/>
</dbReference>
<dbReference type="GeneID" id="54481648"/>
<accession>A0A6A6W9E4</accession>
<sequence length="186" mass="21858">MEAGITCSWLPEAGAFDKFITRVHSGFIGRMRSTRLPLDGVFASFWTLIGYGTRYNRRAYVQQSPIWLFPATSFLPAEFCRILCQGLQQDLAAEDIFRTDATTRECGRVEAVRETMLQFLLYQYASSRGRRNVDCRRRYWRLELWYAVYRWIRWVAGSKMRCRAVAISSERESKRIFEALSCLYQL</sequence>
<protein>
    <submittedName>
        <fullName evidence="1">Uncharacterized protein</fullName>
    </submittedName>
</protein>
<dbReference type="RefSeq" id="XP_033601949.1">
    <property type="nucleotide sequence ID" value="XM_033740594.1"/>
</dbReference>